<feature type="compositionally biased region" description="Polar residues" evidence="1">
    <location>
        <begin position="116"/>
        <end position="143"/>
    </location>
</feature>
<reference evidence="2 3" key="1">
    <citation type="submission" date="2011-02" db="EMBL/GenBank/DDBJ databases">
        <title>The Genome Sequence of Sphaeroforma arctica JP610.</title>
        <authorList>
            <consortium name="The Broad Institute Genome Sequencing Platform"/>
            <person name="Russ C."/>
            <person name="Cuomo C."/>
            <person name="Young S.K."/>
            <person name="Zeng Q."/>
            <person name="Gargeya S."/>
            <person name="Alvarado L."/>
            <person name="Berlin A."/>
            <person name="Chapman S.B."/>
            <person name="Chen Z."/>
            <person name="Freedman E."/>
            <person name="Gellesch M."/>
            <person name="Goldberg J."/>
            <person name="Griggs A."/>
            <person name="Gujja S."/>
            <person name="Heilman E."/>
            <person name="Heiman D."/>
            <person name="Howarth C."/>
            <person name="Mehta T."/>
            <person name="Neiman D."/>
            <person name="Pearson M."/>
            <person name="Roberts A."/>
            <person name="Saif S."/>
            <person name="Shea T."/>
            <person name="Shenoy N."/>
            <person name="Sisk P."/>
            <person name="Stolte C."/>
            <person name="Sykes S."/>
            <person name="White J."/>
            <person name="Yandava C."/>
            <person name="Burger G."/>
            <person name="Gray M.W."/>
            <person name="Holland P.W.H."/>
            <person name="King N."/>
            <person name="Lang F.B.F."/>
            <person name="Roger A.J."/>
            <person name="Ruiz-Trillo I."/>
            <person name="Haas B."/>
            <person name="Nusbaum C."/>
            <person name="Birren B."/>
        </authorList>
    </citation>
    <scope>NUCLEOTIDE SEQUENCE [LARGE SCALE GENOMIC DNA]</scope>
    <source>
        <strain evidence="2 3">JP610</strain>
    </source>
</reference>
<dbReference type="RefSeq" id="XP_014160809.1">
    <property type="nucleotide sequence ID" value="XM_014305334.1"/>
</dbReference>
<gene>
    <name evidence="2" type="ORF">SARC_00952</name>
</gene>
<sequence>MERKGGESYCKLDYLLQNIRRANANAVPNEESSSPGDVGAICSQVNGGLSDDVLASYRNPYLIDFEQKTEIISALRNAPGFRSVRNWKGLKKEITVTFSVLRWLSFLVGKLRAIQQTQSSPDHTSSQTAPADTTTTHGKSNGICTRHEPTLAGEARQQTHATDDDTLPNRQDTDTDRAAATATGQTQTMSAQTIDITTVDVCAESPVGCPTGEVRQTDTVHECTYANVPDEGQRNRPDTTALCEANRPHETPERSVDTDSNTHTHTKATTADTDSTTHTHTKATIADTDSTTPTHTKVTTADTDSITHTHTKATTADTDSTTHKHTKATTASEGDRATVRTEGTDSATQHDLSKHEMLRTEERERLATQVGRHPEDGQGWVIFDMCSGKGFTSLMLAMKYPKALVVMIDKNFHRMKLQYLDEYPNVSQETMNILSPQFAADFEQVMVKYGMRANDVLQTGGETTCTANPHGRMGILIGLHTCGVLAETVVGVWERFKAGNGTVHSPNGSSTSGGLHGRTTDYAAAHVQAREGDAQTPPTTHRQATAAATGDRASTWGMSHPTRGGAPTHGHAQAVEGGGLRLHVLMLLPCCLPRGDKQIARDAREAGLCVHSAWEDSLLQRIGSGGVSEKGVATDEHMLSERNTLLYGLQTMIE</sequence>
<protein>
    <recommendedName>
        <fullName evidence="4">Methyltransferase domain-containing protein</fullName>
    </recommendedName>
</protein>
<feature type="compositionally biased region" description="Polar residues" evidence="1">
    <location>
        <begin position="290"/>
        <end position="302"/>
    </location>
</feature>
<organism evidence="2 3">
    <name type="scientific">Sphaeroforma arctica JP610</name>
    <dbReference type="NCBI Taxonomy" id="667725"/>
    <lineage>
        <taxon>Eukaryota</taxon>
        <taxon>Ichthyosporea</taxon>
        <taxon>Ichthyophonida</taxon>
        <taxon>Sphaeroforma</taxon>
    </lineage>
</organism>
<dbReference type="Proteomes" id="UP000054560">
    <property type="component" value="Unassembled WGS sequence"/>
</dbReference>
<feature type="compositionally biased region" description="Low complexity" evidence="1">
    <location>
        <begin position="303"/>
        <end position="319"/>
    </location>
</feature>
<dbReference type="GeneID" id="25901456"/>
<dbReference type="AlphaFoldDB" id="A0A0L0GD14"/>
<dbReference type="OrthoDB" id="539213at2759"/>
<dbReference type="SUPFAM" id="SSF53335">
    <property type="entry name" value="S-adenosyl-L-methionine-dependent methyltransferases"/>
    <property type="match status" value="1"/>
</dbReference>
<proteinExistence type="predicted"/>
<feature type="region of interest" description="Disordered" evidence="1">
    <location>
        <begin position="530"/>
        <end position="573"/>
    </location>
</feature>
<feature type="compositionally biased region" description="Low complexity" evidence="1">
    <location>
        <begin position="263"/>
        <end position="289"/>
    </location>
</feature>
<accession>A0A0L0GD14</accession>
<evidence type="ECO:0008006" key="4">
    <source>
        <dbReference type="Google" id="ProtNLM"/>
    </source>
</evidence>
<feature type="region of interest" description="Disordered" evidence="1">
    <location>
        <begin position="228"/>
        <end position="356"/>
    </location>
</feature>
<feature type="compositionally biased region" description="Basic and acidic residues" evidence="1">
    <location>
        <begin position="333"/>
        <end position="343"/>
    </location>
</feature>
<keyword evidence="3" id="KW-1185">Reference proteome</keyword>
<feature type="region of interest" description="Disordered" evidence="1">
    <location>
        <begin position="116"/>
        <end position="173"/>
    </location>
</feature>
<evidence type="ECO:0000313" key="2">
    <source>
        <dbReference type="EMBL" id="KNC86907.1"/>
    </source>
</evidence>
<dbReference type="eggNOG" id="ENOG502SDIH">
    <property type="taxonomic scope" value="Eukaryota"/>
</dbReference>
<dbReference type="EMBL" id="KQ241630">
    <property type="protein sequence ID" value="KNC86907.1"/>
    <property type="molecule type" value="Genomic_DNA"/>
</dbReference>
<name>A0A0L0GD14_9EUKA</name>
<evidence type="ECO:0000256" key="1">
    <source>
        <dbReference type="SAM" id="MobiDB-lite"/>
    </source>
</evidence>
<dbReference type="InterPro" id="IPR029063">
    <property type="entry name" value="SAM-dependent_MTases_sf"/>
</dbReference>
<evidence type="ECO:0000313" key="3">
    <source>
        <dbReference type="Proteomes" id="UP000054560"/>
    </source>
</evidence>
<feature type="compositionally biased region" description="Basic and acidic residues" evidence="1">
    <location>
        <begin position="246"/>
        <end position="262"/>
    </location>
</feature>